<dbReference type="PANTHER" id="PTHR20889">
    <property type="entry name" value="PHOSPHATASE, ORPHAN 1, 2"/>
    <property type="match status" value="1"/>
</dbReference>
<evidence type="ECO:0000313" key="1">
    <source>
        <dbReference type="EMBL" id="KAF5203430.1"/>
    </source>
</evidence>
<proteinExistence type="predicted"/>
<dbReference type="EMBL" id="JABWDY010006786">
    <property type="protein sequence ID" value="KAF5203430.1"/>
    <property type="molecule type" value="Genomic_DNA"/>
</dbReference>
<comment type="caution">
    <text evidence="1">The sequence shown here is derived from an EMBL/GenBank/DDBJ whole genome shotgun (WGS) entry which is preliminary data.</text>
</comment>
<evidence type="ECO:0000313" key="2">
    <source>
        <dbReference type="Proteomes" id="UP000554482"/>
    </source>
</evidence>
<dbReference type="SUPFAM" id="SSF56784">
    <property type="entry name" value="HAD-like"/>
    <property type="match status" value="1"/>
</dbReference>
<dbReference type="InterPro" id="IPR023214">
    <property type="entry name" value="HAD_sf"/>
</dbReference>
<dbReference type="Proteomes" id="UP000554482">
    <property type="component" value="Unassembled WGS sequence"/>
</dbReference>
<dbReference type="Pfam" id="PF06888">
    <property type="entry name" value="Put_Phosphatase"/>
    <property type="match status" value="1"/>
</dbReference>
<dbReference type="OrthoDB" id="10267182at2759"/>
<dbReference type="AlphaFoldDB" id="A0A7J6X490"/>
<dbReference type="PANTHER" id="PTHR20889:SF12">
    <property type="entry name" value="LP01149P"/>
    <property type="match status" value="1"/>
</dbReference>
<keyword evidence="2" id="KW-1185">Reference proteome</keyword>
<protein>
    <submittedName>
        <fullName evidence="1">Inorganic pyrophosphatase</fullName>
    </submittedName>
</protein>
<dbReference type="InterPro" id="IPR016965">
    <property type="entry name" value="Pase_PHOSPHO-typ"/>
</dbReference>
<dbReference type="GO" id="GO:0016791">
    <property type="term" value="F:phosphatase activity"/>
    <property type="evidence" value="ECO:0007669"/>
    <property type="project" value="InterPro"/>
</dbReference>
<organism evidence="1 2">
    <name type="scientific">Thalictrum thalictroides</name>
    <name type="common">Rue-anemone</name>
    <name type="synonym">Anemone thalictroides</name>
    <dbReference type="NCBI Taxonomy" id="46969"/>
    <lineage>
        <taxon>Eukaryota</taxon>
        <taxon>Viridiplantae</taxon>
        <taxon>Streptophyta</taxon>
        <taxon>Embryophyta</taxon>
        <taxon>Tracheophyta</taxon>
        <taxon>Spermatophyta</taxon>
        <taxon>Magnoliopsida</taxon>
        <taxon>Ranunculales</taxon>
        <taxon>Ranunculaceae</taxon>
        <taxon>Thalictroideae</taxon>
        <taxon>Thalictrum</taxon>
    </lineage>
</organism>
<dbReference type="Gene3D" id="3.40.50.1000">
    <property type="entry name" value="HAD superfamily/HAD-like"/>
    <property type="match status" value="1"/>
</dbReference>
<sequence>MSGIVVIFDFDKTLIDCDSDNWLIDQLGATHRFNQLLPTMPWNTVMMTIPISSQEPLQHAVSVPRLAYHHGSSSPIIIPYKMELLNQREVQLRL</sequence>
<dbReference type="InterPro" id="IPR036412">
    <property type="entry name" value="HAD-like_sf"/>
</dbReference>
<name>A0A7J6X490_THATH</name>
<reference evidence="1 2" key="1">
    <citation type="submission" date="2020-06" db="EMBL/GenBank/DDBJ databases">
        <title>Transcriptomic and genomic resources for Thalictrum thalictroides and T. hernandezii: Facilitating candidate gene discovery in an emerging model plant lineage.</title>
        <authorList>
            <person name="Arias T."/>
            <person name="Riano-Pachon D.M."/>
            <person name="Di Stilio V.S."/>
        </authorList>
    </citation>
    <scope>NUCLEOTIDE SEQUENCE [LARGE SCALE GENOMIC DNA]</scope>
    <source>
        <strain evidence="2">cv. WT478/WT964</strain>
        <tissue evidence="1">Leaves</tissue>
    </source>
</reference>
<accession>A0A7J6X490</accession>
<gene>
    <name evidence="1" type="ORF">FRX31_006979</name>
</gene>